<reference evidence="11 12" key="1">
    <citation type="submission" date="2018-06" db="EMBL/GenBank/DDBJ databases">
        <authorList>
            <consortium name="Pathogen Informatics"/>
            <person name="Doyle S."/>
        </authorList>
    </citation>
    <scope>NUCLEOTIDE SEQUENCE [LARGE SCALE GENOMIC DNA]</scope>
    <source>
        <strain evidence="11 12">NCTC10717</strain>
    </source>
</reference>
<dbReference type="InterPro" id="IPR002912">
    <property type="entry name" value="ACT_dom"/>
</dbReference>
<dbReference type="GO" id="GO:0008893">
    <property type="term" value="F:guanosine-3',5'-bis(diphosphate) 3'-diphosphatase activity"/>
    <property type="evidence" value="ECO:0007669"/>
    <property type="project" value="UniProtKB-EC"/>
</dbReference>
<dbReference type="EMBL" id="UHIA01000004">
    <property type="protein sequence ID" value="SUO97352.1"/>
    <property type="molecule type" value="Genomic_DNA"/>
</dbReference>
<dbReference type="EC" id="3.1.4.-" evidence="8"/>
<comment type="similarity">
    <text evidence="8">Belongs to the GlnD family.</text>
</comment>
<feature type="domain" description="HD" evidence="10">
    <location>
        <begin position="443"/>
        <end position="561"/>
    </location>
</feature>
<dbReference type="CDD" id="cd05401">
    <property type="entry name" value="NT_GlnE_GlnD_like"/>
    <property type="match status" value="1"/>
</dbReference>
<dbReference type="SUPFAM" id="SSF109604">
    <property type="entry name" value="HD-domain/PDEase-like"/>
    <property type="match status" value="1"/>
</dbReference>
<evidence type="ECO:0000256" key="7">
    <source>
        <dbReference type="ARBA" id="ARBA00047968"/>
    </source>
</evidence>
<evidence type="ECO:0000256" key="2">
    <source>
        <dbReference type="ARBA" id="ARBA00022695"/>
    </source>
</evidence>
<comment type="function">
    <text evidence="8">Modifies, by uridylylation and deuridylylation, the PII regulatory proteins (GlnB and homologs), in response to the nitrogen status of the cell that GlnD senses through the glutamine level. Under low glutamine levels, catalyzes the conversion of the PII proteins and UTP to PII-UMP and PPi, while under higher glutamine levels, GlnD hydrolyzes PII-UMP to PII and UMP (deuridylylation). Thus, controls uridylylation state and activity of the PII proteins, and plays an important role in the regulation of nitrogen metabolism.</text>
</comment>
<dbReference type="Pfam" id="PF01966">
    <property type="entry name" value="HD"/>
    <property type="match status" value="1"/>
</dbReference>
<dbReference type="GO" id="GO:0008081">
    <property type="term" value="F:phosphoric diester hydrolase activity"/>
    <property type="evidence" value="ECO:0007669"/>
    <property type="project" value="UniProtKB-UniRule"/>
</dbReference>
<dbReference type="SUPFAM" id="SSF81593">
    <property type="entry name" value="Nucleotidyltransferase substrate binding subunit/domain"/>
    <property type="match status" value="1"/>
</dbReference>
<evidence type="ECO:0000313" key="11">
    <source>
        <dbReference type="EMBL" id="SUO97352.1"/>
    </source>
</evidence>
<evidence type="ECO:0000259" key="9">
    <source>
        <dbReference type="PROSITE" id="PS51671"/>
    </source>
</evidence>
<evidence type="ECO:0000256" key="4">
    <source>
        <dbReference type="ARBA" id="ARBA00022801"/>
    </source>
</evidence>
<protein>
    <recommendedName>
        <fullName evidence="8">Bifunctional uridylyltransferase/uridylyl-removing enzyme</fullName>
        <shortName evidence="8">UTase/UR</shortName>
    </recommendedName>
    <alternativeName>
        <fullName evidence="8">Bifunctional [protein-PII] modification enzyme</fullName>
    </alternativeName>
    <alternativeName>
        <fullName evidence="8">Bifunctional nitrogen sensor protein</fullName>
    </alternativeName>
    <domain>
        <recommendedName>
            <fullName evidence="8">[Protein-PII] uridylyltransferase</fullName>
            <shortName evidence="8">PII uridylyltransferase</shortName>
            <shortName evidence="8">UTase</shortName>
            <ecNumber evidence="8">2.7.7.59</ecNumber>
        </recommendedName>
    </domain>
    <domain>
        <recommendedName>
            <fullName evidence="8">[Protein-PII]-UMP uridylyl-removing enzyme</fullName>
            <shortName evidence="8">UR</shortName>
            <ecNumber evidence="8">3.1.4.-</ecNumber>
        </recommendedName>
    </domain>
</protein>
<keyword evidence="2 8" id="KW-0548">Nucleotidyltransferase</keyword>
<sequence>MQASAPSIDFPCFSAAEAPLLPLDYCRFAKTFLDNLSHQQIAALCADFPVAAWIAHRSEQIDRILQGLHVRYPQRDSISLIAIGGYGRAELFPHSDIDLLILCPEGQQSQAEDFIRLLWNLGIDIAHSVRSLSQCRQDLAADHSFLTALLEQRFLCGDAELAAHIHLLSPTTAEQKDFLAAKLNEQKQRDARQISLGRLEPNIKTDPGGLRDIHMIGWVQRYCLGQQNWQELLRPAEYRQLMDSRDILWRIRFSLHLCIKRPKDVLSFEAQKQLAAQFGFKGKLAIAVQEFMRLYYISALHIRRLNRLAIKLCDEALNSPVLIQSLDADFILRNQRLALKNPQKLSAEPAFVWQIFLRLLARPDIDSLSPQLGRQLREEYAQYFMLEQDMQSHAAFLQLLSQDGNLYREIRRIHRYGLLSRYLPPFRHIVGQMQYDLLHEYTVDQHSLRLFYFLDLFKQSCPQYPEAQNIMHSLERPAILYLAALLHDIGKGRQGDHSQIGADIAADYAAHNPCLSTEEGELLVFLVRQHLQLSLTAQKKDLSNPQIIADFAALFPRPEYLDYLYLLTLADISATNGRLWNSWRAGLMHNLYRLTREHLQTKHPSHDRHIQQLQAAALALAPQQAADLKQLWTTLPAAFFSNESPAIILAKSRALLNSEEENTVIALDSPNQRLFIAAKQPPDIVFAHTSHYLEKEGFDIVEARLYRQNHAQARTLQQYSLNGQTPLNAAMIQALKNSIQSDAPPQAPSPRLNNPALKHFTAAPRISFRHHARHSEMELICTDRHGLLSLISRVLLEQHIHLSHAKIATFGERVEDSFYLSDRHGNALDAPAAEALRRRLLQLLE</sequence>
<comment type="cofactor">
    <cofactor evidence="8">
        <name>Mg(2+)</name>
        <dbReference type="ChEBI" id="CHEBI:18420"/>
    </cofactor>
</comment>
<keyword evidence="4 8" id="KW-0378">Hydrolase</keyword>
<dbReference type="EC" id="2.7.7.59" evidence="8"/>
<dbReference type="PANTHER" id="PTHR47320">
    <property type="entry name" value="BIFUNCTIONAL URIDYLYLTRANSFERASE/URIDYLYL-REMOVING ENZYME"/>
    <property type="match status" value="1"/>
</dbReference>
<evidence type="ECO:0000256" key="8">
    <source>
        <dbReference type="HAMAP-Rule" id="MF_00277"/>
    </source>
</evidence>
<evidence type="ECO:0000256" key="1">
    <source>
        <dbReference type="ARBA" id="ARBA00022679"/>
    </source>
</evidence>
<gene>
    <name evidence="8" type="primary">glnD</name>
    <name evidence="11" type="ORF">NCTC10717_01405</name>
</gene>
<dbReference type="InterPro" id="IPR003607">
    <property type="entry name" value="HD/PDEase_dom"/>
</dbReference>
<keyword evidence="5 8" id="KW-0460">Magnesium</keyword>
<dbReference type="PANTHER" id="PTHR47320:SF1">
    <property type="entry name" value="BIFUNCTIONAL URIDYLYLTRANSFERASE_URIDYLYL-REMOVING ENZYME"/>
    <property type="match status" value="1"/>
</dbReference>
<dbReference type="PIRSF" id="PIRSF006288">
    <property type="entry name" value="PII_uridyltransf"/>
    <property type="match status" value="1"/>
</dbReference>
<dbReference type="Pfam" id="PF08335">
    <property type="entry name" value="GlnD_UR_UTase"/>
    <property type="match status" value="1"/>
</dbReference>
<organism evidence="11 12">
    <name type="scientific">Suttonella indologenes</name>
    <dbReference type="NCBI Taxonomy" id="13276"/>
    <lineage>
        <taxon>Bacteria</taxon>
        <taxon>Pseudomonadati</taxon>
        <taxon>Pseudomonadota</taxon>
        <taxon>Gammaproteobacteria</taxon>
        <taxon>Cardiobacteriales</taxon>
        <taxon>Cardiobacteriaceae</taxon>
        <taxon>Suttonella</taxon>
    </lineage>
</organism>
<dbReference type="OrthoDB" id="9758038at2"/>
<dbReference type="InterPro" id="IPR010043">
    <property type="entry name" value="UTase/UR"/>
</dbReference>
<evidence type="ECO:0000256" key="3">
    <source>
        <dbReference type="ARBA" id="ARBA00022737"/>
    </source>
</evidence>
<keyword evidence="6 8" id="KW-0511">Multifunctional enzyme</keyword>
<dbReference type="InterPro" id="IPR013546">
    <property type="entry name" value="PII_UdlTrfase/GS_AdlTrfase"/>
</dbReference>
<accession>A0A380MYG8</accession>
<dbReference type="CDD" id="cd00077">
    <property type="entry name" value="HDc"/>
    <property type="match status" value="1"/>
</dbReference>
<dbReference type="SUPFAM" id="SSF55021">
    <property type="entry name" value="ACT-like"/>
    <property type="match status" value="1"/>
</dbReference>
<comment type="catalytic activity">
    <reaction evidence="8">
        <text>[protein-PII]-L-tyrosine + UTP = [protein-PII]-uridylyl-L-tyrosine + diphosphate</text>
        <dbReference type="Rhea" id="RHEA:13673"/>
        <dbReference type="Rhea" id="RHEA-COMP:12147"/>
        <dbReference type="Rhea" id="RHEA-COMP:12148"/>
        <dbReference type="ChEBI" id="CHEBI:33019"/>
        <dbReference type="ChEBI" id="CHEBI:46398"/>
        <dbReference type="ChEBI" id="CHEBI:46858"/>
        <dbReference type="ChEBI" id="CHEBI:90602"/>
        <dbReference type="EC" id="2.7.7.59"/>
    </reaction>
</comment>
<dbReference type="GO" id="GO:0006808">
    <property type="term" value="P:regulation of nitrogen utilization"/>
    <property type="evidence" value="ECO:0007669"/>
    <property type="project" value="UniProtKB-UniRule"/>
</dbReference>
<comment type="domain">
    <text evidence="8">Has four distinct domains: an N-terminal nucleotidyltransferase (NT) domain responsible for UTase activity, a central HD domain that encodes UR activity, and two C-terminal ACT domains that seem to have a role in glutamine sensing.</text>
</comment>
<comment type="catalytic activity">
    <reaction evidence="7">
        <text>guanosine 3',5'-bis(diphosphate) + H2O = GDP + diphosphate + H(+)</text>
        <dbReference type="Rhea" id="RHEA:14253"/>
        <dbReference type="ChEBI" id="CHEBI:15377"/>
        <dbReference type="ChEBI" id="CHEBI:15378"/>
        <dbReference type="ChEBI" id="CHEBI:33019"/>
        <dbReference type="ChEBI" id="CHEBI:58189"/>
        <dbReference type="ChEBI" id="CHEBI:77828"/>
        <dbReference type="EC" id="3.1.7.2"/>
    </reaction>
</comment>
<dbReference type="NCBIfam" id="TIGR01693">
    <property type="entry name" value="UTase_glnD"/>
    <property type="match status" value="1"/>
</dbReference>
<keyword evidence="12" id="KW-1185">Reference proteome</keyword>
<comment type="activity regulation">
    <text evidence="8">Uridylyltransferase (UTase) activity is inhibited by glutamine, while glutamine activates uridylyl-removing (UR) activity.</text>
</comment>
<dbReference type="SUPFAM" id="SSF81301">
    <property type="entry name" value="Nucleotidyltransferase"/>
    <property type="match status" value="1"/>
</dbReference>
<proteinExistence type="inferred from homology"/>
<dbReference type="CDD" id="cd04899">
    <property type="entry name" value="ACT_ACR-UUR-like_2"/>
    <property type="match status" value="1"/>
</dbReference>
<evidence type="ECO:0000313" key="12">
    <source>
        <dbReference type="Proteomes" id="UP000254575"/>
    </source>
</evidence>
<dbReference type="Proteomes" id="UP000254575">
    <property type="component" value="Unassembled WGS sequence"/>
</dbReference>
<dbReference type="Gene3D" id="1.10.3210.10">
    <property type="entry name" value="Hypothetical protein af1432"/>
    <property type="match status" value="1"/>
</dbReference>
<dbReference type="RefSeq" id="WP_115218590.1">
    <property type="nucleotide sequence ID" value="NZ_UHIA01000004.1"/>
</dbReference>
<comment type="caution">
    <text evidence="8">Lacks conserved residue(s) required for the propagation of feature annotation.</text>
</comment>
<dbReference type="GO" id="GO:0008773">
    <property type="term" value="F:[protein-PII] uridylyltransferase activity"/>
    <property type="evidence" value="ECO:0007669"/>
    <property type="project" value="UniProtKB-UniRule"/>
</dbReference>
<feature type="region of interest" description="Uridylyltransferase" evidence="8">
    <location>
        <begin position="1"/>
        <end position="325"/>
    </location>
</feature>
<comment type="catalytic activity">
    <reaction evidence="8">
        <text>[protein-PII]-uridylyl-L-tyrosine + H2O = [protein-PII]-L-tyrosine + UMP + H(+)</text>
        <dbReference type="Rhea" id="RHEA:48600"/>
        <dbReference type="Rhea" id="RHEA-COMP:12147"/>
        <dbReference type="Rhea" id="RHEA-COMP:12148"/>
        <dbReference type="ChEBI" id="CHEBI:15377"/>
        <dbReference type="ChEBI" id="CHEBI:15378"/>
        <dbReference type="ChEBI" id="CHEBI:46858"/>
        <dbReference type="ChEBI" id="CHEBI:57865"/>
        <dbReference type="ChEBI" id="CHEBI:90602"/>
    </reaction>
</comment>
<dbReference type="AlphaFoldDB" id="A0A380MYG8"/>
<evidence type="ECO:0000256" key="5">
    <source>
        <dbReference type="ARBA" id="ARBA00022842"/>
    </source>
</evidence>
<dbReference type="InterPro" id="IPR043519">
    <property type="entry name" value="NT_sf"/>
</dbReference>
<dbReference type="PROSITE" id="PS51831">
    <property type="entry name" value="HD"/>
    <property type="match status" value="1"/>
</dbReference>
<evidence type="ECO:0000256" key="6">
    <source>
        <dbReference type="ARBA" id="ARBA00023268"/>
    </source>
</evidence>
<keyword evidence="1 8" id="KW-0808">Transferase</keyword>
<dbReference type="InterPro" id="IPR045865">
    <property type="entry name" value="ACT-like_dom_sf"/>
</dbReference>
<keyword evidence="3" id="KW-0677">Repeat</keyword>
<name>A0A380MYG8_9GAMM</name>
<dbReference type="PROSITE" id="PS51671">
    <property type="entry name" value="ACT"/>
    <property type="match status" value="1"/>
</dbReference>
<dbReference type="InterPro" id="IPR006674">
    <property type="entry name" value="HD_domain"/>
</dbReference>
<dbReference type="SMART" id="SM00471">
    <property type="entry name" value="HDc"/>
    <property type="match status" value="1"/>
</dbReference>
<dbReference type="HAMAP" id="MF_00277">
    <property type="entry name" value="PII_uridylyl_transf"/>
    <property type="match status" value="1"/>
</dbReference>
<evidence type="ECO:0000259" key="10">
    <source>
        <dbReference type="PROSITE" id="PS51831"/>
    </source>
</evidence>
<feature type="domain" description="ACT" evidence="9">
    <location>
        <begin position="776"/>
        <end position="845"/>
    </location>
</feature>